<dbReference type="Pfam" id="PF13391">
    <property type="entry name" value="HNH_2"/>
    <property type="match status" value="1"/>
</dbReference>
<sequence>MGDTTAWLMLAAGTDRSRASNDGYDDSPSSHYSWDDKVANHAGPQPGHVIVLWDKKRLLGASVIESISHGQGRKATYRCVKCDSTKVEPRSTMSPPIKCYAKECGAEYEVDELPPLMVDVVTYRTKHDVDWMDLHGRLNGKQLRELCVKPKSQHSIRELDYDRFRAAIGSAPAPTTLARIEAAKQVANGHRKAYVRVRVGQGAFRHNLLTRYGNQCAFTGSAPPEALEAAHLYSYAKAAVHEVDGGFLMRRDIHRLFDEGLLAVHPETLHIDVHPSLAIYEEYVRFHNRPLHAKPTDDQCKWLREHWEQTRPTSTGAA</sequence>
<evidence type="ECO:0000313" key="2">
    <source>
        <dbReference type="EMBL" id="RAS62966.1"/>
    </source>
</evidence>
<keyword evidence="3" id="KW-1185">Reference proteome</keyword>
<reference evidence="2 3" key="1">
    <citation type="submission" date="2018-06" db="EMBL/GenBank/DDBJ databases">
        <title>Genomic Encyclopedia of Type Strains, Phase IV (KMG-IV): sequencing the most valuable type-strain genomes for metagenomic binning, comparative biology and taxonomic classification.</title>
        <authorList>
            <person name="Goeker M."/>
        </authorList>
    </citation>
    <scope>NUCLEOTIDE SEQUENCE [LARGE SCALE GENOMIC DNA]</scope>
    <source>
        <strain evidence="2 3">DSM 45479</strain>
    </source>
</reference>
<accession>A0ABX9E2H8</accession>
<comment type="caution">
    <text evidence="2">The sequence shown here is derived from an EMBL/GenBank/DDBJ whole genome shotgun (WGS) entry which is preliminary data.</text>
</comment>
<evidence type="ECO:0000259" key="1">
    <source>
        <dbReference type="Pfam" id="PF13391"/>
    </source>
</evidence>
<evidence type="ECO:0000313" key="3">
    <source>
        <dbReference type="Proteomes" id="UP000248714"/>
    </source>
</evidence>
<proteinExistence type="predicted"/>
<name>A0ABX9E2H8_9PSEU</name>
<dbReference type="RefSeq" id="WP_112229127.1">
    <property type="nucleotide sequence ID" value="NZ_QLTT01000007.1"/>
</dbReference>
<dbReference type="InterPro" id="IPR003615">
    <property type="entry name" value="HNH_nuc"/>
</dbReference>
<dbReference type="EMBL" id="QLTT01000007">
    <property type="protein sequence ID" value="RAS62966.1"/>
    <property type="molecule type" value="Genomic_DNA"/>
</dbReference>
<gene>
    <name evidence="2" type="ORF">C8D87_107114</name>
</gene>
<dbReference type="Proteomes" id="UP000248714">
    <property type="component" value="Unassembled WGS sequence"/>
</dbReference>
<protein>
    <submittedName>
        <fullName evidence="2">HNH endonuclease</fullName>
    </submittedName>
</protein>
<organism evidence="2 3">
    <name type="scientific">Lentzea atacamensis</name>
    <dbReference type="NCBI Taxonomy" id="531938"/>
    <lineage>
        <taxon>Bacteria</taxon>
        <taxon>Bacillati</taxon>
        <taxon>Actinomycetota</taxon>
        <taxon>Actinomycetes</taxon>
        <taxon>Pseudonocardiales</taxon>
        <taxon>Pseudonocardiaceae</taxon>
        <taxon>Lentzea</taxon>
    </lineage>
</organism>
<keyword evidence="2" id="KW-0255">Endonuclease</keyword>
<dbReference type="GO" id="GO:0004519">
    <property type="term" value="F:endonuclease activity"/>
    <property type="evidence" value="ECO:0007669"/>
    <property type="project" value="UniProtKB-KW"/>
</dbReference>
<keyword evidence="2" id="KW-0540">Nuclease</keyword>
<feature type="domain" description="HNH nuclease" evidence="1">
    <location>
        <begin position="216"/>
        <end position="264"/>
    </location>
</feature>
<keyword evidence="2" id="KW-0378">Hydrolase</keyword>